<evidence type="ECO:0000313" key="2">
    <source>
        <dbReference type="Proteomes" id="UP000320176"/>
    </source>
</evidence>
<accession>A0A5C6ANS2</accession>
<keyword evidence="2" id="KW-1185">Reference proteome</keyword>
<name>A0A5C6ANS2_9BACT</name>
<protein>
    <submittedName>
        <fullName evidence="1">Uncharacterized protein</fullName>
    </submittedName>
</protein>
<sequence length="117" mass="13699">MEAQSILTPEQSEKLSRRVKLKGLKQKFGDEFAMINGLAEDFDLNENQTKALRETIAEVEKKFYDKIQELKKTSMQEIINELPAKHCKEAEDAVREFLEEDRRPKQNRFNSIIQVGR</sequence>
<evidence type="ECO:0000313" key="1">
    <source>
        <dbReference type="EMBL" id="TWU01157.1"/>
    </source>
</evidence>
<gene>
    <name evidence="1" type="ORF">Pla52n_45290</name>
</gene>
<dbReference type="EMBL" id="SJPN01000005">
    <property type="protein sequence ID" value="TWU01157.1"/>
    <property type="molecule type" value="Genomic_DNA"/>
</dbReference>
<proteinExistence type="predicted"/>
<reference evidence="1 2" key="1">
    <citation type="submission" date="2019-02" db="EMBL/GenBank/DDBJ databases">
        <title>Deep-cultivation of Planctomycetes and their phenomic and genomic characterization uncovers novel biology.</title>
        <authorList>
            <person name="Wiegand S."/>
            <person name="Jogler M."/>
            <person name="Boedeker C."/>
            <person name="Pinto D."/>
            <person name="Vollmers J."/>
            <person name="Rivas-Marin E."/>
            <person name="Kohn T."/>
            <person name="Peeters S.H."/>
            <person name="Heuer A."/>
            <person name="Rast P."/>
            <person name="Oberbeckmann S."/>
            <person name="Bunk B."/>
            <person name="Jeske O."/>
            <person name="Meyerdierks A."/>
            <person name="Storesund J.E."/>
            <person name="Kallscheuer N."/>
            <person name="Luecker S."/>
            <person name="Lage O.M."/>
            <person name="Pohl T."/>
            <person name="Merkel B.J."/>
            <person name="Hornburger P."/>
            <person name="Mueller R.-W."/>
            <person name="Bruemmer F."/>
            <person name="Labrenz M."/>
            <person name="Spormann A.M."/>
            <person name="Op Den Camp H."/>
            <person name="Overmann J."/>
            <person name="Amann R."/>
            <person name="Jetten M.S.M."/>
            <person name="Mascher T."/>
            <person name="Medema M.H."/>
            <person name="Devos D.P."/>
            <person name="Kaster A.-K."/>
            <person name="Ovreas L."/>
            <person name="Rohde M."/>
            <person name="Galperin M.Y."/>
            <person name="Jogler C."/>
        </authorList>
    </citation>
    <scope>NUCLEOTIDE SEQUENCE [LARGE SCALE GENOMIC DNA]</scope>
    <source>
        <strain evidence="1 2">Pla52n</strain>
    </source>
</reference>
<comment type="caution">
    <text evidence="1">The sequence shown here is derived from an EMBL/GenBank/DDBJ whole genome shotgun (WGS) entry which is preliminary data.</text>
</comment>
<organism evidence="1 2">
    <name type="scientific">Stieleria varia</name>
    <dbReference type="NCBI Taxonomy" id="2528005"/>
    <lineage>
        <taxon>Bacteria</taxon>
        <taxon>Pseudomonadati</taxon>
        <taxon>Planctomycetota</taxon>
        <taxon>Planctomycetia</taxon>
        <taxon>Pirellulales</taxon>
        <taxon>Pirellulaceae</taxon>
        <taxon>Stieleria</taxon>
    </lineage>
</organism>
<dbReference type="Proteomes" id="UP000320176">
    <property type="component" value="Unassembled WGS sequence"/>
</dbReference>
<dbReference type="AlphaFoldDB" id="A0A5C6ANS2"/>